<evidence type="ECO:0000313" key="9">
    <source>
        <dbReference type="EMBL" id="RHF51266.1"/>
    </source>
</evidence>
<protein>
    <recommendedName>
        <fullName evidence="11">Heme ABC transporter permease CcmB</fullName>
    </recommendedName>
</protein>
<evidence type="ECO:0000256" key="2">
    <source>
        <dbReference type="ARBA" id="ARBA00010544"/>
    </source>
</evidence>
<dbReference type="GO" id="GO:1903607">
    <property type="term" value="P:cytochrome c biosynthetic process"/>
    <property type="evidence" value="ECO:0007669"/>
    <property type="project" value="TreeGrafter"/>
</dbReference>
<feature type="transmembrane region" description="Helical" evidence="8">
    <location>
        <begin position="197"/>
        <end position="221"/>
    </location>
</feature>
<proteinExistence type="inferred from homology"/>
<dbReference type="GO" id="GO:0005886">
    <property type="term" value="C:plasma membrane"/>
    <property type="evidence" value="ECO:0007669"/>
    <property type="project" value="TreeGrafter"/>
</dbReference>
<evidence type="ECO:0000256" key="5">
    <source>
        <dbReference type="ARBA" id="ARBA00022748"/>
    </source>
</evidence>
<sequence length="223" mass="23973">MHASLYRAIESVFRKEARISLRSRSSWLVVLMFALTTLSCVSLLMQGDILAPRLAASMLWIILFFSLLAGAGRGFADEEQAGTLMALQVYGSSQAVLFGKGLFMAVLLFVLSLLIVPMYLVLMDIAVASWPAFLLTLLGGTYGMAMAGTLLSALMSGAKVQSGLLSILMLPVMLPILLPAIVLTASCFAGEAVHGSYLVGIALYDAIMTLAASLLFDFLWYED</sequence>
<keyword evidence="7 8" id="KW-0472">Membrane</keyword>
<feature type="transmembrane region" description="Helical" evidence="8">
    <location>
        <begin position="97"/>
        <end position="122"/>
    </location>
</feature>
<dbReference type="AlphaFoldDB" id="A0A414NW42"/>
<feature type="transmembrane region" description="Helical" evidence="8">
    <location>
        <begin position="128"/>
        <end position="151"/>
    </location>
</feature>
<dbReference type="InterPro" id="IPR003544">
    <property type="entry name" value="Cyt_c_biogenesis_CcmB"/>
</dbReference>
<dbReference type="Pfam" id="PF03379">
    <property type="entry name" value="CcmB"/>
    <property type="match status" value="1"/>
</dbReference>
<evidence type="ECO:0008006" key="11">
    <source>
        <dbReference type="Google" id="ProtNLM"/>
    </source>
</evidence>
<evidence type="ECO:0000256" key="1">
    <source>
        <dbReference type="ARBA" id="ARBA00004141"/>
    </source>
</evidence>
<reference evidence="9 10" key="1">
    <citation type="submission" date="2018-08" db="EMBL/GenBank/DDBJ databases">
        <title>A genome reference for cultivated species of the human gut microbiota.</title>
        <authorList>
            <person name="Zou Y."/>
            <person name="Xue W."/>
            <person name="Luo G."/>
        </authorList>
    </citation>
    <scope>NUCLEOTIDE SEQUENCE [LARGE SCALE GENOMIC DNA]</scope>
    <source>
        <strain evidence="9 10">AM25-21AC</strain>
    </source>
</reference>
<evidence type="ECO:0000256" key="8">
    <source>
        <dbReference type="SAM" id="Phobius"/>
    </source>
</evidence>
<organism evidence="9 10">
    <name type="scientific">Mitsuokella multacida</name>
    <dbReference type="NCBI Taxonomy" id="52226"/>
    <lineage>
        <taxon>Bacteria</taxon>
        <taxon>Bacillati</taxon>
        <taxon>Bacillota</taxon>
        <taxon>Negativicutes</taxon>
        <taxon>Selenomonadales</taxon>
        <taxon>Selenomonadaceae</taxon>
        <taxon>Mitsuokella</taxon>
    </lineage>
</organism>
<feature type="transmembrane region" description="Helical" evidence="8">
    <location>
        <begin position="25"/>
        <end position="45"/>
    </location>
</feature>
<dbReference type="GO" id="GO:0015232">
    <property type="term" value="F:heme transmembrane transporter activity"/>
    <property type="evidence" value="ECO:0007669"/>
    <property type="project" value="InterPro"/>
</dbReference>
<comment type="subcellular location">
    <subcellularLocation>
        <location evidence="1">Membrane</location>
        <topology evidence="1">Multi-pass membrane protein</topology>
    </subcellularLocation>
</comment>
<name>A0A414NW42_9FIRM</name>
<dbReference type="Proteomes" id="UP000283442">
    <property type="component" value="Unassembled WGS sequence"/>
</dbReference>
<dbReference type="RefSeq" id="WP_118176243.1">
    <property type="nucleotide sequence ID" value="NZ_JAQEAO010000005.1"/>
</dbReference>
<keyword evidence="5" id="KW-0201">Cytochrome c-type biogenesis</keyword>
<comment type="caution">
    <text evidence="9">The sequence shown here is derived from an EMBL/GenBank/DDBJ whole genome shotgun (WGS) entry which is preliminary data.</text>
</comment>
<evidence type="ECO:0000256" key="6">
    <source>
        <dbReference type="ARBA" id="ARBA00022989"/>
    </source>
</evidence>
<evidence type="ECO:0000313" key="10">
    <source>
        <dbReference type="Proteomes" id="UP000283442"/>
    </source>
</evidence>
<accession>A0A414NW42</accession>
<feature type="transmembrane region" description="Helical" evidence="8">
    <location>
        <begin position="163"/>
        <end position="185"/>
    </location>
</feature>
<evidence type="ECO:0000256" key="4">
    <source>
        <dbReference type="ARBA" id="ARBA00022692"/>
    </source>
</evidence>
<dbReference type="EMBL" id="QRHE01000007">
    <property type="protein sequence ID" value="RHF51266.1"/>
    <property type="molecule type" value="Genomic_DNA"/>
</dbReference>
<dbReference type="OrthoDB" id="9805059at2"/>
<keyword evidence="4 8" id="KW-0812">Transmembrane</keyword>
<feature type="transmembrane region" description="Helical" evidence="8">
    <location>
        <begin position="57"/>
        <end position="76"/>
    </location>
</feature>
<gene>
    <name evidence="9" type="ORF">DW674_07745</name>
</gene>
<dbReference type="PANTHER" id="PTHR30070:SF1">
    <property type="entry name" value="CYTOCHROME C BIOGENESIS B-RELATED"/>
    <property type="match status" value="1"/>
</dbReference>
<evidence type="ECO:0000256" key="3">
    <source>
        <dbReference type="ARBA" id="ARBA00022448"/>
    </source>
</evidence>
<dbReference type="GO" id="GO:0017004">
    <property type="term" value="P:cytochrome complex assembly"/>
    <property type="evidence" value="ECO:0007669"/>
    <property type="project" value="UniProtKB-KW"/>
</dbReference>
<dbReference type="PANTHER" id="PTHR30070">
    <property type="entry name" value="HEME EXPORTER PROTEIN B"/>
    <property type="match status" value="1"/>
</dbReference>
<keyword evidence="3" id="KW-0813">Transport</keyword>
<comment type="similarity">
    <text evidence="2">Belongs to the CcmB/CycW/HelB family.</text>
</comment>
<evidence type="ECO:0000256" key="7">
    <source>
        <dbReference type="ARBA" id="ARBA00023136"/>
    </source>
</evidence>
<keyword evidence="6 8" id="KW-1133">Transmembrane helix</keyword>